<comment type="caution">
    <text evidence="2">The sequence shown here is derived from an EMBL/GenBank/DDBJ whole genome shotgun (WGS) entry which is preliminary data.</text>
</comment>
<accession>A0AA88J1W1</accession>
<dbReference type="EMBL" id="JAUPFM010000021">
    <property type="protein sequence ID" value="KAK2817194.1"/>
    <property type="molecule type" value="Genomic_DNA"/>
</dbReference>
<sequence length="133" mass="14211">MALPPDCLSVDIIPDSAHANDMGGGCVWIHCPPPLSSSSSPFPWVEREWAGEPEHAEKSRAWGLISSVPGSGSFSQQAMGGLATAPLSASLFHPSTTSRINRSATPYKRSAKVHASQYSAPPTMTRHVAQDWE</sequence>
<evidence type="ECO:0000313" key="3">
    <source>
        <dbReference type="Proteomes" id="UP001187415"/>
    </source>
</evidence>
<evidence type="ECO:0000313" key="2">
    <source>
        <dbReference type="EMBL" id="KAK2817194.1"/>
    </source>
</evidence>
<organism evidence="2 3">
    <name type="scientific">Channa striata</name>
    <name type="common">Snakehead murrel</name>
    <name type="synonym">Ophicephalus striatus</name>
    <dbReference type="NCBI Taxonomy" id="64152"/>
    <lineage>
        <taxon>Eukaryota</taxon>
        <taxon>Metazoa</taxon>
        <taxon>Chordata</taxon>
        <taxon>Craniata</taxon>
        <taxon>Vertebrata</taxon>
        <taxon>Euteleostomi</taxon>
        <taxon>Actinopterygii</taxon>
        <taxon>Neopterygii</taxon>
        <taxon>Teleostei</taxon>
        <taxon>Neoteleostei</taxon>
        <taxon>Acanthomorphata</taxon>
        <taxon>Anabantaria</taxon>
        <taxon>Anabantiformes</taxon>
        <taxon>Channoidei</taxon>
        <taxon>Channidae</taxon>
        <taxon>Channa</taxon>
    </lineage>
</organism>
<evidence type="ECO:0000256" key="1">
    <source>
        <dbReference type="SAM" id="MobiDB-lite"/>
    </source>
</evidence>
<proteinExistence type="predicted"/>
<keyword evidence="3" id="KW-1185">Reference proteome</keyword>
<reference evidence="2" key="1">
    <citation type="submission" date="2023-07" db="EMBL/GenBank/DDBJ databases">
        <title>Chromosome-level Genome Assembly of Striped Snakehead (Channa striata).</title>
        <authorList>
            <person name="Liu H."/>
        </authorList>
    </citation>
    <scope>NUCLEOTIDE SEQUENCE</scope>
    <source>
        <strain evidence="2">Gz</strain>
        <tissue evidence="2">Muscle</tissue>
    </source>
</reference>
<gene>
    <name evidence="2" type="ORF">Q5P01_025385</name>
</gene>
<name>A0AA88J1W1_CHASR</name>
<dbReference type="Proteomes" id="UP001187415">
    <property type="component" value="Unassembled WGS sequence"/>
</dbReference>
<feature type="region of interest" description="Disordered" evidence="1">
    <location>
        <begin position="97"/>
        <end position="133"/>
    </location>
</feature>
<dbReference type="AlphaFoldDB" id="A0AA88J1W1"/>
<protein>
    <submittedName>
        <fullName evidence="2">Uncharacterized protein</fullName>
    </submittedName>
</protein>